<keyword evidence="3" id="KW-1185">Reference proteome</keyword>
<name>A0A0L6UD82_9BASI</name>
<gene>
    <name evidence="2" type="ORF">VP01_781g8</name>
</gene>
<accession>A0A0L6UD82</accession>
<reference evidence="2 3" key="1">
    <citation type="submission" date="2015-08" db="EMBL/GenBank/DDBJ databases">
        <title>Next Generation Sequencing and Analysis of the Genome of Puccinia sorghi L Schw, the Causal Agent of Maize Common Rust.</title>
        <authorList>
            <person name="Rochi L."/>
            <person name="Burguener G."/>
            <person name="Darino M."/>
            <person name="Turjanski A."/>
            <person name="Kreff E."/>
            <person name="Dieguez M.J."/>
            <person name="Sacco F."/>
        </authorList>
    </citation>
    <scope>NUCLEOTIDE SEQUENCE [LARGE SCALE GENOMIC DNA]</scope>
    <source>
        <strain evidence="2 3">RO10H11247</strain>
    </source>
</reference>
<feature type="transmembrane region" description="Helical" evidence="1">
    <location>
        <begin position="6"/>
        <end position="27"/>
    </location>
</feature>
<keyword evidence="1" id="KW-0812">Transmembrane</keyword>
<sequence length="60" mass="7359">MNLKCSFPFPFLCLFSFFIFNCSLLCFREYNFFDWKWKTSKYFKFIALSNGLWSILKCIL</sequence>
<comment type="caution">
    <text evidence="2">The sequence shown here is derived from an EMBL/GenBank/DDBJ whole genome shotgun (WGS) entry which is preliminary data.</text>
</comment>
<protein>
    <submittedName>
        <fullName evidence="2">Putative signal peptide protein</fullName>
    </submittedName>
</protein>
<proteinExistence type="predicted"/>
<organism evidence="2 3">
    <name type="scientific">Puccinia sorghi</name>
    <dbReference type="NCBI Taxonomy" id="27349"/>
    <lineage>
        <taxon>Eukaryota</taxon>
        <taxon>Fungi</taxon>
        <taxon>Dikarya</taxon>
        <taxon>Basidiomycota</taxon>
        <taxon>Pucciniomycotina</taxon>
        <taxon>Pucciniomycetes</taxon>
        <taxon>Pucciniales</taxon>
        <taxon>Pucciniaceae</taxon>
        <taxon>Puccinia</taxon>
    </lineage>
</organism>
<keyword evidence="1" id="KW-0472">Membrane</keyword>
<dbReference type="VEuPathDB" id="FungiDB:VP01_781g8"/>
<keyword evidence="1" id="KW-1133">Transmembrane helix</keyword>
<dbReference type="AlphaFoldDB" id="A0A0L6UD82"/>
<evidence type="ECO:0000313" key="3">
    <source>
        <dbReference type="Proteomes" id="UP000037035"/>
    </source>
</evidence>
<evidence type="ECO:0000313" key="2">
    <source>
        <dbReference type="EMBL" id="KNZ45770.1"/>
    </source>
</evidence>
<evidence type="ECO:0000256" key="1">
    <source>
        <dbReference type="SAM" id="Phobius"/>
    </source>
</evidence>
<dbReference type="EMBL" id="LAVV01013294">
    <property type="protein sequence ID" value="KNZ45770.1"/>
    <property type="molecule type" value="Genomic_DNA"/>
</dbReference>
<dbReference type="Proteomes" id="UP000037035">
    <property type="component" value="Unassembled WGS sequence"/>
</dbReference>